<evidence type="ECO:0000256" key="1">
    <source>
        <dbReference type="ARBA" id="ARBA00004141"/>
    </source>
</evidence>
<protein>
    <submittedName>
        <fullName evidence="7">Uncharacterized membrane protein YgdD (TMEM256/DUF423 family)</fullName>
    </submittedName>
</protein>
<reference evidence="7 8" key="1">
    <citation type="submission" date="2018-05" db="EMBL/GenBank/DDBJ databases">
        <title>Genomic Encyclopedia of Type Strains, Phase IV (KMG-IV): sequencing the most valuable type-strain genomes for metagenomic binning, comparative biology and taxonomic classification.</title>
        <authorList>
            <person name="Goeker M."/>
        </authorList>
    </citation>
    <scope>NUCLEOTIDE SEQUENCE [LARGE SCALE GENOMIC DNA]</scope>
    <source>
        <strain evidence="7 8">DSM 18773</strain>
    </source>
</reference>
<evidence type="ECO:0000256" key="4">
    <source>
        <dbReference type="ARBA" id="ARBA00022989"/>
    </source>
</evidence>
<keyword evidence="8" id="KW-1185">Reference proteome</keyword>
<dbReference type="EMBL" id="QGGL01000001">
    <property type="protein sequence ID" value="PWK16390.1"/>
    <property type="molecule type" value="Genomic_DNA"/>
</dbReference>
<comment type="caution">
    <text evidence="7">The sequence shown here is derived from an EMBL/GenBank/DDBJ whole genome shotgun (WGS) entry which is preliminary data.</text>
</comment>
<evidence type="ECO:0000256" key="6">
    <source>
        <dbReference type="SAM" id="Phobius"/>
    </source>
</evidence>
<keyword evidence="5 6" id="KW-0472">Membrane</keyword>
<dbReference type="PANTHER" id="PTHR43461">
    <property type="entry name" value="TRANSMEMBRANE PROTEIN 256"/>
    <property type="match status" value="1"/>
</dbReference>
<evidence type="ECO:0000256" key="3">
    <source>
        <dbReference type="ARBA" id="ARBA00022692"/>
    </source>
</evidence>
<gene>
    <name evidence="7" type="ORF">C7459_101254</name>
</gene>
<feature type="transmembrane region" description="Helical" evidence="6">
    <location>
        <begin position="44"/>
        <end position="61"/>
    </location>
</feature>
<comment type="similarity">
    <text evidence="2">Belongs to the UPF0382 family.</text>
</comment>
<keyword evidence="4 6" id="KW-1133">Transmembrane helix</keyword>
<evidence type="ECO:0000313" key="7">
    <source>
        <dbReference type="EMBL" id="PWK16390.1"/>
    </source>
</evidence>
<dbReference type="OrthoDB" id="9802121at2"/>
<name>A0A316E0Q0_9BACL</name>
<accession>A0A316E0Q0</accession>
<dbReference type="AlphaFoldDB" id="A0A316E0Q0"/>
<organism evidence="7 8">
    <name type="scientific">Tumebacillus permanentifrigoris</name>
    <dbReference type="NCBI Taxonomy" id="378543"/>
    <lineage>
        <taxon>Bacteria</taxon>
        <taxon>Bacillati</taxon>
        <taxon>Bacillota</taxon>
        <taxon>Bacilli</taxon>
        <taxon>Bacillales</taxon>
        <taxon>Alicyclobacillaceae</taxon>
        <taxon>Tumebacillus</taxon>
    </lineage>
</organism>
<comment type="subcellular location">
    <subcellularLocation>
        <location evidence="1">Membrane</location>
        <topology evidence="1">Multi-pass membrane protein</topology>
    </subcellularLocation>
</comment>
<evidence type="ECO:0000256" key="2">
    <source>
        <dbReference type="ARBA" id="ARBA00009694"/>
    </source>
</evidence>
<feature type="transmembrane region" description="Helical" evidence="6">
    <location>
        <begin position="73"/>
        <end position="93"/>
    </location>
</feature>
<evidence type="ECO:0000256" key="5">
    <source>
        <dbReference type="ARBA" id="ARBA00023136"/>
    </source>
</evidence>
<evidence type="ECO:0000313" key="8">
    <source>
        <dbReference type="Proteomes" id="UP000245634"/>
    </source>
</evidence>
<dbReference type="GO" id="GO:0005886">
    <property type="term" value="C:plasma membrane"/>
    <property type="evidence" value="ECO:0007669"/>
    <property type="project" value="TreeGrafter"/>
</dbReference>
<sequence>MTRKFTILGSILMLLSVAIGAFGAHALKPVLLENNLQSTFETGVHYHMIHGFAILLIALLADKFAKQTKLLNVAGWLFFAGILLFSGSLYVLAVTNITILGAVTPLGGVCFLVAWALVALAAARSAR</sequence>
<dbReference type="Pfam" id="PF04241">
    <property type="entry name" value="DUF423"/>
    <property type="match status" value="1"/>
</dbReference>
<dbReference type="Proteomes" id="UP000245634">
    <property type="component" value="Unassembled WGS sequence"/>
</dbReference>
<dbReference type="RefSeq" id="WP_109685445.1">
    <property type="nucleotide sequence ID" value="NZ_QGGL01000001.1"/>
</dbReference>
<dbReference type="PANTHER" id="PTHR43461:SF1">
    <property type="entry name" value="TRANSMEMBRANE PROTEIN 256"/>
    <property type="match status" value="1"/>
</dbReference>
<proteinExistence type="inferred from homology"/>
<feature type="transmembrane region" description="Helical" evidence="6">
    <location>
        <begin position="99"/>
        <end position="123"/>
    </location>
</feature>
<dbReference type="InterPro" id="IPR006696">
    <property type="entry name" value="DUF423"/>
</dbReference>
<keyword evidence="3 6" id="KW-0812">Transmembrane</keyword>